<dbReference type="NCBIfam" id="TIGR03055">
    <property type="entry name" value="photo_alph_chp2"/>
    <property type="match status" value="1"/>
</dbReference>
<feature type="compositionally biased region" description="Pro residues" evidence="1">
    <location>
        <begin position="293"/>
        <end position="302"/>
    </location>
</feature>
<feature type="transmembrane region" description="Helical" evidence="2">
    <location>
        <begin position="108"/>
        <end position="131"/>
    </location>
</feature>
<dbReference type="RefSeq" id="WP_052370824.1">
    <property type="nucleotide sequence ID" value="NZ_BKCN01000008.1"/>
</dbReference>
<feature type="transmembrane region" description="Helical" evidence="2">
    <location>
        <begin position="65"/>
        <end position="87"/>
    </location>
</feature>
<evidence type="ECO:0000256" key="1">
    <source>
        <dbReference type="SAM" id="MobiDB-lite"/>
    </source>
</evidence>
<proteinExistence type="predicted"/>
<dbReference type="Pfam" id="PF12291">
    <property type="entry name" value="DUF3623"/>
    <property type="match status" value="1"/>
</dbReference>
<feature type="transmembrane region" description="Helical" evidence="2">
    <location>
        <begin position="186"/>
        <end position="203"/>
    </location>
</feature>
<evidence type="ECO:0000256" key="2">
    <source>
        <dbReference type="SAM" id="Phobius"/>
    </source>
</evidence>
<evidence type="ECO:0000313" key="4">
    <source>
        <dbReference type="Proteomes" id="UP000324996"/>
    </source>
</evidence>
<gene>
    <name evidence="3" type="ORF">JCM17846_18870</name>
</gene>
<feature type="transmembrane region" description="Helical" evidence="2">
    <location>
        <begin position="215"/>
        <end position="238"/>
    </location>
</feature>
<reference evidence="3 4" key="1">
    <citation type="submission" date="2019-09" db="EMBL/GenBank/DDBJ databases">
        <title>NBRP : Genome information of microbial organism related human and environment.</title>
        <authorList>
            <person name="Hattori M."/>
            <person name="Oshima K."/>
            <person name="Inaba H."/>
            <person name="Suda W."/>
            <person name="Sakamoto M."/>
            <person name="Iino T."/>
            <person name="Kitahara M."/>
            <person name="Oshida Y."/>
            <person name="Iida T."/>
            <person name="Kudo T."/>
            <person name="Itoh T."/>
            <person name="Ohkuma M."/>
        </authorList>
    </citation>
    <scope>NUCLEOTIDE SEQUENCE [LARGE SCALE GENOMIC DNA]</scope>
    <source>
        <strain evidence="3 4">Q-1</strain>
    </source>
</reference>
<protein>
    <recommendedName>
        <fullName evidence="5">Photosynthetic complex assembly protein 2</fullName>
    </recommendedName>
</protein>
<keyword evidence="2" id="KW-0812">Transmembrane</keyword>
<keyword evidence="2" id="KW-0472">Membrane</keyword>
<evidence type="ECO:0008006" key="5">
    <source>
        <dbReference type="Google" id="ProtNLM"/>
    </source>
</evidence>
<feature type="transmembrane region" description="Helical" evidence="2">
    <location>
        <begin position="33"/>
        <end position="53"/>
    </location>
</feature>
<keyword evidence="2" id="KW-1133">Transmembrane helix</keyword>
<dbReference type="Proteomes" id="UP000324996">
    <property type="component" value="Unassembled WGS sequence"/>
</dbReference>
<keyword evidence="4" id="KW-1185">Reference proteome</keyword>
<evidence type="ECO:0000313" key="3">
    <source>
        <dbReference type="EMBL" id="GER04205.1"/>
    </source>
</evidence>
<dbReference type="AlphaFoldDB" id="A0A5A7N9B5"/>
<organism evidence="3 4">
    <name type="scientific">Iodidimonas nitroreducens</name>
    <dbReference type="NCBI Taxonomy" id="1236968"/>
    <lineage>
        <taxon>Bacteria</taxon>
        <taxon>Pseudomonadati</taxon>
        <taxon>Pseudomonadota</taxon>
        <taxon>Alphaproteobacteria</taxon>
        <taxon>Iodidimonadales</taxon>
        <taxon>Iodidimonadaceae</taxon>
        <taxon>Iodidimonas</taxon>
    </lineage>
</organism>
<dbReference type="EMBL" id="BKCN01000008">
    <property type="protein sequence ID" value="GER04205.1"/>
    <property type="molecule type" value="Genomic_DNA"/>
</dbReference>
<name>A0A5A7N9B5_9PROT</name>
<feature type="region of interest" description="Disordered" evidence="1">
    <location>
        <begin position="279"/>
        <end position="302"/>
    </location>
</feature>
<accession>A0A5A7N9B5</accession>
<dbReference type="InterPro" id="IPR017496">
    <property type="entry name" value="Photo_alph_chp2"/>
</dbReference>
<feature type="transmembrane region" description="Helical" evidence="2">
    <location>
        <begin position="6"/>
        <end position="26"/>
    </location>
</feature>
<comment type="caution">
    <text evidence="3">The sequence shown here is derived from an EMBL/GenBank/DDBJ whole genome shotgun (WGS) entry which is preliminary data.</text>
</comment>
<sequence length="302" mass="33273">MLTHPAALIFYALFLWWFSTGLVLFLNRRNPQTFPAAMAGGTVLFALALYGVGYSAGSTSVASTYIAFGCGLIAWAWQELSFYLGYITGPRRVLCTPGCRGPRHWGHALGVSLYHELSILITGLALFWLTWDQPNQLAFHLFVLITFMHQSARINVMLGVRNVSAHWVPAHLFYLKSFLKTKDMNPFFPISQLLALAILWILIDKAVAAPAGSFALMSATALSAMAALAIIEHWFLILPLPLTALWRWWEQREAPSSKTKTDSYPLRSIASDFTAPKAVAGDANRNSHGPEGPLAPSPSGRP</sequence>